<dbReference type="Proteomes" id="UP000770717">
    <property type="component" value="Unassembled WGS sequence"/>
</dbReference>
<gene>
    <name evidence="10" type="ORF">GDO78_015863</name>
</gene>
<protein>
    <recommendedName>
        <fullName evidence="12">Lymphoid-restricted membrane protein</fullName>
    </recommendedName>
</protein>
<dbReference type="PANTHER" id="PTHR15352:SF3">
    <property type="entry name" value="INOSITOL 1,4,5-TRIPHOSPHATE RECEPTOR ASSOCIATED 2"/>
    <property type="match status" value="1"/>
</dbReference>
<evidence type="ECO:0000256" key="5">
    <source>
        <dbReference type="ARBA" id="ARBA00022989"/>
    </source>
</evidence>
<keyword evidence="7 9" id="KW-0472">Membrane</keyword>
<dbReference type="EMBL" id="WNTK01000030">
    <property type="protein sequence ID" value="KAG9472942.1"/>
    <property type="molecule type" value="Genomic_DNA"/>
</dbReference>
<evidence type="ECO:0000256" key="4">
    <source>
        <dbReference type="ARBA" id="ARBA00022692"/>
    </source>
</evidence>
<keyword evidence="11" id="KW-1185">Reference proteome</keyword>
<evidence type="ECO:0000256" key="6">
    <source>
        <dbReference type="ARBA" id="ARBA00023054"/>
    </source>
</evidence>
<feature type="compositionally biased region" description="Basic and acidic residues" evidence="8">
    <location>
        <begin position="57"/>
        <end position="76"/>
    </location>
</feature>
<evidence type="ECO:0000256" key="1">
    <source>
        <dbReference type="ARBA" id="ARBA00004167"/>
    </source>
</evidence>
<feature type="compositionally biased region" description="Polar residues" evidence="8">
    <location>
        <begin position="79"/>
        <end position="88"/>
    </location>
</feature>
<proteinExistence type="predicted"/>
<organism evidence="10 11">
    <name type="scientific">Eleutherodactylus coqui</name>
    <name type="common">Puerto Rican coqui</name>
    <dbReference type="NCBI Taxonomy" id="57060"/>
    <lineage>
        <taxon>Eukaryota</taxon>
        <taxon>Metazoa</taxon>
        <taxon>Chordata</taxon>
        <taxon>Craniata</taxon>
        <taxon>Vertebrata</taxon>
        <taxon>Euteleostomi</taxon>
        <taxon>Amphibia</taxon>
        <taxon>Batrachia</taxon>
        <taxon>Anura</taxon>
        <taxon>Neobatrachia</taxon>
        <taxon>Hyloidea</taxon>
        <taxon>Eleutherodactylidae</taxon>
        <taxon>Eleutherodactylinae</taxon>
        <taxon>Eleutherodactylus</taxon>
        <taxon>Eleutherodactylus</taxon>
    </lineage>
</organism>
<evidence type="ECO:0000313" key="11">
    <source>
        <dbReference type="Proteomes" id="UP000770717"/>
    </source>
</evidence>
<dbReference type="Pfam" id="PF05781">
    <property type="entry name" value="MRVI1"/>
    <property type="match status" value="1"/>
</dbReference>
<evidence type="ECO:0000256" key="8">
    <source>
        <dbReference type="SAM" id="MobiDB-lite"/>
    </source>
</evidence>
<evidence type="ECO:0000313" key="10">
    <source>
        <dbReference type="EMBL" id="KAG9472942.1"/>
    </source>
</evidence>
<name>A0A8J6JYN4_ELECQ</name>
<evidence type="ECO:0000256" key="7">
    <source>
        <dbReference type="ARBA" id="ARBA00023136"/>
    </source>
</evidence>
<keyword evidence="6" id="KW-0175">Coiled coil</keyword>
<comment type="subcellular location">
    <subcellularLocation>
        <location evidence="2">Cytoplasm</location>
    </subcellularLocation>
    <subcellularLocation>
        <location evidence="1">Membrane</location>
        <topology evidence="1">Single-pass membrane protein</topology>
    </subcellularLocation>
</comment>
<evidence type="ECO:0000256" key="2">
    <source>
        <dbReference type="ARBA" id="ARBA00004496"/>
    </source>
</evidence>
<accession>A0A8J6JYN4</accession>
<dbReference type="InterPro" id="IPR008677">
    <property type="entry name" value="MRVI1"/>
</dbReference>
<reference evidence="10" key="1">
    <citation type="thesis" date="2020" institute="ProQuest LLC" country="789 East Eisenhower Parkway, Ann Arbor, MI, USA">
        <title>Comparative Genomics and Chromosome Evolution.</title>
        <authorList>
            <person name="Mudd A.B."/>
        </authorList>
    </citation>
    <scope>NUCLEOTIDE SEQUENCE</scope>
    <source>
        <strain evidence="10">HN-11 Male</strain>
        <tissue evidence="10">Kidney and liver</tissue>
    </source>
</reference>
<keyword evidence="5 9" id="KW-1133">Transmembrane helix</keyword>
<evidence type="ECO:0000256" key="3">
    <source>
        <dbReference type="ARBA" id="ARBA00022490"/>
    </source>
</evidence>
<sequence>MEKTFPEEICADDRPETADAASISVNAETSADGAASSLDNTLTSPADAELLIQQKGSDTESKDGTEKKNAAERSEESDLATNDSASVQHRSEHGSKDGGNVSFHVKLASEEKRLPPGEGSPAESPVKISQPAEENHCSNNEKEMEAEFLRLSLGFKCDIFTLDKRLRLEERSRDLAEENLKKELASCQKLLEALTPFCEDDNQTQEIVKKLEKSLQFLSQHTVRVASRSEMLGAIHQESRVSKAVEVMIQHVENLKRMYAKEHAELEELREAVHQSDCSGCAVEREDSLKLTTSIASKVSPARRVSMPAYPRGIGAGSPLDLFGGDKVNGKLQHRRSNSWKLVGSRPTDARPTLQRFVDNYTRPETNEENAIKEDELTAELTEDVKEERIQKYNYIQKSIPPTKSGSAYRRVLSWTSNLKQSLSNINKPLVVSALAVILLITLLGFLTGVSFHKPVDGAPVGTGASWTSVQQLLWPYTGLHHNAPPPV</sequence>
<dbReference type="OrthoDB" id="10062605at2759"/>
<dbReference type="PANTHER" id="PTHR15352">
    <property type="entry name" value="LYMPHOID-RESTRICTED MEMBRANE PROTEIN, JAW1"/>
    <property type="match status" value="1"/>
</dbReference>
<evidence type="ECO:0000256" key="9">
    <source>
        <dbReference type="SAM" id="Phobius"/>
    </source>
</evidence>
<keyword evidence="3" id="KW-0963">Cytoplasm</keyword>
<feature type="transmembrane region" description="Helical" evidence="9">
    <location>
        <begin position="430"/>
        <end position="450"/>
    </location>
</feature>
<feature type="region of interest" description="Disordered" evidence="8">
    <location>
        <begin position="28"/>
        <end position="140"/>
    </location>
</feature>
<keyword evidence="4 9" id="KW-0812">Transmembrane</keyword>
<comment type="caution">
    <text evidence="10">The sequence shown here is derived from an EMBL/GenBank/DDBJ whole genome shotgun (WGS) entry which is preliminary data.</text>
</comment>
<dbReference type="AlphaFoldDB" id="A0A8J6JYN4"/>
<evidence type="ECO:0008006" key="12">
    <source>
        <dbReference type="Google" id="ProtNLM"/>
    </source>
</evidence>
<dbReference type="GO" id="GO:0005789">
    <property type="term" value="C:endoplasmic reticulum membrane"/>
    <property type="evidence" value="ECO:0007669"/>
    <property type="project" value="TreeGrafter"/>
</dbReference>